<proteinExistence type="predicted"/>
<evidence type="ECO:0000313" key="4">
    <source>
        <dbReference type="Proteomes" id="UP001153365"/>
    </source>
</evidence>
<feature type="compositionally biased region" description="Basic and acidic residues" evidence="1">
    <location>
        <begin position="716"/>
        <end position="726"/>
    </location>
</feature>
<dbReference type="Pfam" id="PF11764">
    <property type="entry name" value="N-SET"/>
    <property type="match status" value="1"/>
</dbReference>
<dbReference type="EMBL" id="CALTRL010004703">
    <property type="protein sequence ID" value="CAH7683468.1"/>
    <property type="molecule type" value="Genomic_DNA"/>
</dbReference>
<protein>
    <recommendedName>
        <fullName evidence="2">COMPASS complex Set1 subunit N-SET domain-containing protein</fullName>
    </recommendedName>
</protein>
<dbReference type="Proteomes" id="UP001153365">
    <property type="component" value="Unassembled WGS sequence"/>
</dbReference>
<keyword evidence="4" id="KW-1185">Reference proteome</keyword>
<reference evidence="3" key="1">
    <citation type="submission" date="2022-06" db="EMBL/GenBank/DDBJ databases">
        <authorList>
            <consortium name="SYNGENTA / RWTH Aachen University"/>
        </authorList>
    </citation>
    <scope>NUCLEOTIDE SEQUENCE</scope>
</reference>
<name>A0AAV0BCA2_PHAPC</name>
<accession>A0AAV0BCA2</accession>
<feature type="region of interest" description="Disordered" evidence="1">
    <location>
        <begin position="277"/>
        <end position="300"/>
    </location>
</feature>
<dbReference type="InterPro" id="IPR024657">
    <property type="entry name" value="COMPASS_Set1_N-SET"/>
</dbReference>
<feature type="compositionally biased region" description="Polar residues" evidence="1">
    <location>
        <begin position="525"/>
        <end position="535"/>
    </location>
</feature>
<feature type="compositionally biased region" description="Polar residues" evidence="1">
    <location>
        <begin position="564"/>
        <end position="575"/>
    </location>
</feature>
<evidence type="ECO:0000259" key="2">
    <source>
        <dbReference type="Pfam" id="PF11764"/>
    </source>
</evidence>
<gene>
    <name evidence="3" type="ORF">PPACK8108_LOCUS17000</name>
</gene>
<evidence type="ECO:0000256" key="1">
    <source>
        <dbReference type="SAM" id="MobiDB-lite"/>
    </source>
</evidence>
<organism evidence="3 4">
    <name type="scientific">Phakopsora pachyrhizi</name>
    <name type="common">Asian soybean rust disease fungus</name>
    <dbReference type="NCBI Taxonomy" id="170000"/>
    <lineage>
        <taxon>Eukaryota</taxon>
        <taxon>Fungi</taxon>
        <taxon>Dikarya</taxon>
        <taxon>Basidiomycota</taxon>
        <taxon>Pucciniomycotina</taxon>
        <taxon>Pucciniomycetes</taxon>
        <taxon>Pucciniales</taxon>
        <taxon>Phakopsoraceae</taxon>
        <taxon>Phakopsora</taxon>
    </lineage>
</organism>
<dbReference type="AlphaFoldDB" id="A0AAV0BCA2"/>
<feature type="compositionally biased region" description="Pro residues" evidence="1">
    <location>
        <begin position="158"/>
        <end position="171"/>
    </location>
</feature>
<evidence type="ECO:0000313" key="3">
    <source>
        <dbReference type="EMBL" id="CAH7683468.1"/>
    </source>
</evidence>
<feature type="region of interest" description="Disordered" evidence="1">
    <location>
        <begin position="670"/>
        <end position="726"/>
    </location>
</feature>
<feature type="region of interest" description="Disordered" evidence="1">
    <location>
        <begin position="552"/>
        <end position="583"/>
    </location>
</feature>
<comment type="caution">
    <text evidence="3">The sequence shown here is derived from an EMBL/GenBank/DDBJ whole genome shotgun (WGS) entry which is preliminary data.</text>
</comment>
<feature type="region of interest" description="Disordered" evidence="1">
    <location>
        <begin position="514"/>
        <end position="536"/>
    </location>
</feature>
<feature type="domain" description="COMPASS complex Set1 subunit N-SET" evidence="2">
    <location>
        <begin position="328"/>
        <end position="367"/>
    </location>
</feature>
<feature type="region of interest" description="Disordered" evidence="1">
    <location>
        <begin position="148"/>
        <end position="174"/>
    </location>
</feature>
<sequence>MKRSKASFCRTRIPIVRLPEDLINSAQELLDSITNQSTIRTSALGLYSKYQLTGLKKTLELDQKEILIKYLDLLQNQAIKDSELKKKNSNDGDGEGRAFGLFLGRFDSGKLDPSKDKDSEVLSLKEEAERVVNEKALTKVALIMSNPSQRTSFDDKPLPPVKESPKAPPPPRTRDKVIHMAKAFESAENTPSSSHFSLNHQTSNQISEHLLPERQPPFLNNLGPVAATNPSAPLLYEYSEHSRLSKDLSEYIVQSQEQCLYYLKLALARLRGGQSLHLPVSEKPEPPTNESGGGNHINAGSSEYTAAANASSYYPSQEIKQELSSFVDQEFSEGTLLPHATGSLRTEGYYCITSSQKAFYLPQRNKVIIDVGSLFNNQSNVASASALAVSRLTRVWFINPDHVVSQYQGCTECPLVSESHYKHGMGDGFSFESENILKKLETRFALLERCKENENLMQCWSLTKSNFNNCSTRQPLSFLRYSNSRFSLPSPAETVENLSSSALNKGLSLALERKISKSPCRTPPSRATASETNRSVPAANFSHLQALSNSGSALSERAFDDSENLSTKGENQNLSRKSRIKRQVSATIDPTQAETNNIEADSIQALQETNVAIQKATSKRLSTLVFQKPVSIHSQTALGELSGKEENYTYQHCLASSVNQQQILDKLSAPHIEKSSRSPNARISLLTGNGKDGMNSKPFPLQSEPEDEVMSGAAVDDFKFDKDQPI</sequence>